<protein>
    <recommendedName>
        <fullName evidence="4">WSC domain-containing protein</fullName>
    </recommendedName>
</protein>
<evidence type="ECO:0000256" key="3">
    <source>
        <dbReference type="SAM" id="SignalP"/>
    </source>
</evidence>
<feature type="compositionally biased region" description="Low complexity" evidence="1">
    <location>
        <begin position="281"/>
        <end position="293"/>
    </location>
</feature>
<feature type="region of interest" description="Disordered" evidence="1">
    <location>
        <begin position="351"/>
        <end position="388"/>
    </location>
</feature>
<dbReference type="InterPro" id="IPR002889">
    <property type="entry name" value="WSC_carb-bd"/>
</dbReference>
<evidence type="ECO:0000313" key="5">
    <source>
        <dbReference type="EMBL" id="KUJ14249.1"/>
    </source>
</evidence>
<keyword evidence="6" id="KW-1185">Reference proteome</keyword>
<feature type="transmembrane region" description="Helical" evidence="2">
    <location>
        <begin position="244"/>
        <end position="266"/>
    </location>
</feature>
<feature type="region of interest" description="Disordered" evidence="1">
    <location>
        <begin position="142"/>
        <end position="237"/>
    </location>
</feature>
<feature type="chain" id="PRO_5008267751" description="WSC domain-containing protein" evidence="3">
    <location>
        <begin position="27"/>
        <end position="388"/>
    </location>
</feature>
<keyword evidence="3" id="KW-0732">Signal</keyword>
<feature type="signal peptide" evidence="3">
    <location>
        <begin position="1"/>
        <end position="26"/>
    </location>
</feature>
<keyword evidence="2" id="KW-1133">Transmembrane helix</keyword>
<feature type="compositionally biased region" description="Low complexity" evidence="1">
    <location>
        <begin position="142"/>
        <end position="231"/>
    </location>
</feature>
<evidence type="ECO:0000256" key="1">
    <source>
        <dbReference type="SAM" id="MobiDB-lite"/>
    </source>
</evidence>
<dbReference type="PANTHER" id="PTHR16861">
    <property type="entry name" value="GLYCOPROTEIN 38"/>
    <property type="match status" value="1"/>
</dbReference>
<dbReference type="AlphaFoldDB" id="A0A194X2K8"/>
<dbReference type="Pfam" id="PF01822">
    <property type="entry name" value="WSC"/>
    <property type="match status" value="1"/>
</dbReference>
<sequence>MFSQRRCYLLVLDAFCFNLLLCSVSALNVEYCSSLNTATTAKNSSIYQSNGLCHDFCLSNYAFAVLQGDGCWCSDYVPGTTTTGCDSTCPGYPDDLCGGNGLYGYIALTIEPSGTEGASSAAASSTSASAATQVTVTATPQAVTVVETPTTSPSPSPAESSTSFSSSVSSTESSTTPITTSSKALTSSSSSSSSTWTATPVTSLETVTGQVRTVTVTPTAPPTSGSSTGITQNKSSGGLSTGGIVGLVFGILALVASIAGIIFCCIHTRRRNKAEEYNNMSRRGSSAGLGSAGETVPSRTMSQNSRFVLNTDGRQVVETWEPGDMPGIRTSRLMPVDPRLDPFAAVYQRGENKSRESINTIRDDQDYSRRVAGPAPILRATNPDDLDD</sequence>
<evidence type="ECO:0000259" key="4">
    <source>
        <dbReference type="PROSITE" id="PS51212"/>
    </source>
</evidence>
<dbReference type="InParanoid" id="A0A194X2K8"/>
<evidence type="ECO:0000256" key="2">
    <source>
        <dbReference type="SAM" id="Phobius"/>
    </source>
</evidence>
<evidence type="ECO:0000313" key="6">
    <source>
        <dbReference type="Proteomes" id="UP000070700"/>
    </source>
</evidence>
<feature type="domain" description="WSC" evidence="4">
    <location>
        <begin position="26"/>
        <end position="109"/>
    </location>
</feature>
<dbReference type="GeneID" id="28819286"/>
<keyword evidence="2" id="KW-0812">Transmembrane</keyword>
<dbReference type="EMBL" id="KQ947420">
    <property type="protein sequence ID" value="KUJ14249.1"/>
    <property type="molecule type" value="Genomic_DNA"/>
</dbReference>
<keyword evidence="2" id="KW-0472">Membrane</keyword>
<dbReference type="STRING" id="149040.A0A194X2K8"/>
<dbReference type="OrthoDB" id="2537459at2759"/>
<organism evidence="5 6">
    <name type="scientific">Mollisia scopiformis</name>
    <name type="common">Conifer needle endophyte fungus</name>
    <name type="synonym">Phialocephala scopiformis</name>
    <dbReference type="NCBI Taxonomy" id="149040"/>
    <lineage>
        <taxon>Eukaryota</taxon>
        <taxon>Fungi</taxon>
        <taxon>Dikarya</taxon>
        <taxon>Ascomycota</taxon>
        <taxon>Pezizomycotina</taxon>
        <taxon>Leotiomycetes</taxon>
        <taxon>Helotiales</taxon>
        <taxon>Mollisiaceae</taxon>
        <taxon>Mollisia</taxon>
    </lineage>
</organism>
<proteinExistence type="predicted"/>
<name>A0A194X2K8_MOLSC</name>
<feature type="region of interest" description="Disordered" evidence="1">
    <location>
        <begin position="279"/>
        <end position="301"/>
    </location>
</feature>
<dbReference type="PROSITE" id="PS51212">
    <property type="entry name" value="WSC"/>
    <property type="match status" value="1"/>
</dbReference>
<reference evidence="5 6" key="1">
    <citation type="submission" date="2015-10" db="EMBL/GenBank/DDBJ databases">
        <title>Full genome of DAOMC 229536 Phialocephala scopiformis, a fungal endophyte of spruce producing the potent anti-insectan compound rugulosin.</title>
        <authorList>
            <consortium name="DOE Joint Genome Institute"/>
            <person name="Walker A.K."/>
            <person name="Frasz S.L."/>
            <person name="Seifert K.A."/>
            <person name="Miller J.D."/>
            <person name="Mondo S.J."/>
            <person name="Labutti K."/>
            <person name="Lipzen A."/>
            <person name="Dockter R."/>
            <person name="Kennedy M."/>
            <person name="Grigoriev I.V."/>
            <person name="Spatafora J.W."/>
        </authorList>
    </citation>
    <scope>NUCLEOTIDE SEQUENCE [LARGE SCALE GENOMIC DNA]</scope>
    <source>
        <strain evidence="5 6">CBS 120377</strain>
    </source>
</reference>
<dbReference type="RefSeq" id="XP_018068604.1">
    <property type="nucleotide sequence ID" value="XM_018209560.1"/>
</dbReference>
<dbReference type="Proteomes" id="UP000070700">
    <property type="component" value="Unassembled WGS sequence"/>
</dbReference>
<dbReference type="KEGG" id="psco:LY89DRAFT_589814"/>
<dbReference type="SMART" id="SM00321">
    <property type="entry name" value="WSC"/>
    <property type="match status" value="1"/>
</dbReference>
<dbReference type="PANTHER" id="PTHR16861:SF9">
    <property type="entry name" value="CELL WALL INTEGRITY AND STRESS RESPONSE COMPONENT 1"/>
    <property type="match status" value="1"/>
</dbReference>
<accession>A0A194X2K8</accession>
<feature type="compositionally biased region" description="Basic and acidic residues" evidence="1">
    <location>
        <begin position="351"/>
        <end position="369"/>
    </location>
</feature>
<gene>
    <name evidence="5" type="ORF">LY89DRAFT_589814</name>
</gene>